<keyword evidence="1" id="KW-0732">Signal</keyword>
<feature type="signal peptide" evidence="1">
    <location>
        <begin position="1"/>
        <end position="16"/>
    </location>
</feature>
<keyword evidence="3" id="KW-0378">Hydrolase</keyword>
<proteinExistence type="predicted"/>
<dbReference type="EMBL" id="JARKIF010000003">
    <property type="protein sequence ID" value="KAJ7643940.1"/>
    <property type="molecule type" value="Genomic_DNA"/>
</dbReference>
<reference evidence="3" key="1">
    <citation type="submission" date="2023-03" db="EMBL/GenBank/DDBJ databases">
        <title>Massive genome expansion in bonnet fungi (Mycena s.s.) driven by repeated elements and novel gene families across ecological guilds.</title>
        <authorList>
            <consortium name="Lawrence Berkeley National Laboratory"/>
            <person name="Harder C.B."/>
            <person name="Miyauchi S."/>
            <person name="Viragh M."/>
            <person name="Kuo A."/>
            <person name="Thoen E."/>
            <person name="Andreopoulos B."/>
            <person name="Lu D."/>
            <person name="Skrede I."/>
            <person name="Drula E."/>
            <person name="Henrissat B."/>
            <person name="Morin E."/>
            <person name="Kohler A."/>
            <person name="Barry K."/>
            <person name="LaButti K."/>
            <person name="Morin E."/>
            <person name="Salamov A."/>
            <person name="Lipzen A."/>
            <person name="Mereny Z."/>
            <person name="Hegedus B."/>
            <person name="Baldrian P."/>
            <person name="Stursova M."/>
            <person name="Weitz H."/>
            <person name="Taylor A."/>
            <person name="Grigoriev I.V."/>
            <person name="Nagy L.G."/>
            <person name="Martin F."/>
            <person name="Kauserud H."/>
        </authorList>
    </citation>
    <scope>NUCLEOTIDE SEQUENCE</scope>
    <source>
        <strain evidence="3">9284</strain>
    </source>
</reference>
<comment type="caution">
    <text evidence="3">The sequence shown here is derived from an EMBL/GenBank/DDBJ whole genome shotgun (WGS) entry which is preliminary data.</text>
</comment>
<dbReference type="Gene3D" id="3.40.50.1820">
    <property type="entry name" value="alpha/beta hydrolase"/>
    <property type="match status" value="1"/>
</dbReference>
<dbReference type="PANTHER" id="PTHR17630:SF44">
    <property type="entry name" value="PROTEIN AIM2"/>
    <property type="match status" value="1"/>
</dbReference>
<evidence type="ECO:0000259" key="2">
    <source>
        <dbReference type="Pfam" id="PF01738"/>
    </source>
</evidence>
<evidence type="ECO:0000256" key="1">
    <source>
        <dbReference type="SAM" id="SignalP"/>
    </source>
</evidence>
<dbReference type="InterPro" id="IPR029058">
    <property type="entry name" value="AB_hydrolase_fold"/>
</dbReference>
<dbReference type="PANTHER" id="PTHR17630">
    <property type="entry name" value="DIENELACTONE HYDROLASE"/>
    <property type="match status" value="1"/>
</dbReference>
<evidence type="ECO:0000313" key="4">
    <source>
        <dbReference type="Proteomes" id="UP001221142"/>
    </source>
</evidence>
<dbReference type="GO" id="GO:0016787">
    <property type="term" value="F:hydrolase activity"/>
    <property type="evidence" value="ECO:0007669"/>
    <property type="project" value="UniProtKB-KW"/>
</dbReference>
<organism evidence="3 4">
    <name type="scientific">Roridomyces roridus</name>
    <dbReference type="NCBI Taxonomy" id="1738132"/>
    <lineage>
        <taxon>Eukaryota</taxon>
        <taxon>Fungi</taxon>
        <taxon>Dikarya</taxon>
        <taxon>Basidiomycota</taxon>
        <taxon>Agaricomycotina</taxon>
        <taxon>Agaricomycetes</taxon>
        <taxon>Agaricomycetidae</taxon>
        <taxon>Agaricales</taxon>
        <taxon>Marasmiineae</taxon>
        <taxon>Mycenaceae</taxon>
        <taxon>Roridomyces</taxon>
    </lineage>
</organism>
<dbReference type="Proteomes" id="UP001221142">
    <property type="component" value="Unassembled WGS sequence"/>
</dbReference>
<feature type="chain" id="PRO_5042125493" evidence="1">
    <location>
        <begin position="17"/>
        <end position="262"/>
    </location>
</feature>
<feature type="domain" description="Dienelactone hydrolase" evidence="2">
    <location>
        <begin position="50"/>
        <end position="260"/>
    </location>
</feature>
<dbReference type="InterPro" id="IPR002925">
    <property type="entry name" value="Dienelactn_hydro"/>
</dbReference>
<evidence type="ECO:0000313" key="3">
    <source>
        <dbReference type="EMBL" id="KAJ7643940.1"/>
    </source>
</evidence>
<dbReference type="Pfam" id="PF01738">
    <property type="entry name" value="DLH"/>
    <property type="match status" value="1"/>
</dbReference>
<sequence>MHLLTLICFVAATVRGIIVPQAEAEAHFHSPVVNAPLPQGKNVTINGVLTYVSLPQAYDSTQAVLFLTDVFGLPSLDNLLLADEFAAAGYATYAPDYLNGDAIPKGGNVTKWIANHGEAQTTPPLLSVINALKAQGVKQIAATGYCFGGLYTVRLVQNNTITVGTVAHPSLLDVPNDFEVMKAQSHVPLEINSAEFDTGFTPTLAVETDAVMSSYSAGYMRRHFSAVGHGFAVGADPNNPAQVAAKKGAFYTSLAWIQEHLE</sequence>
<accession>A0AAD7CBC9</accession>
<dbReference type="SUPFAM" id="SSF53474">
    <property type="entry name" value="alpha/beta-Hydrolases"/>
    <property type="match status" value="1"/>
</dbReference>
<dbReference type="AlphaFoldDB" id="A0AAD7CBC9"/>
<gene>
    <name evidence="3" type="ORF">FB45DRAFT_896483</name>
</gene>
<keyword evidence="4" id="KW-1185">Reference proteome</keyword>
<name>A0AAD7CBC9_9AGAR</name>
<protein>
    <submittedName>
        <fullName evidence="3">Dienelactone hydrolase endo-1,3,1,4-beta-D-glucanase</fullName>
    </submittedName>
</protein>